<accession>A0A662Z4R9</accession>
<dbReference type="Proteomes" id="UP000243605">
    <property type="component" value="Unassembled WGS sequence"/>
</dbReference>
<dbReference type="InterPro" id="IPR029052">
    <property type="entry name" value="Metallo-depent_PP-like"/>
</dbReference>
<feature type="region of interest" description="Disordered" evidence="2">
    <location>
        <begin position="299"/>
        <end position="323"/>
    </location>
</feature>
<feature type="compositionally biased region" description="Acidic residues" evidence="2">
    <location>
        <begin position="311"/>
        <end position="323"/>
    </location>
</feature>
<reference evidence="5 6" key="1">
    <citation type="submission" date="2016-10" db="EMBL/GenBank/DDBJ databases">
        <authorList>
            <person name="Varghese N."/>
            <person name="Submissions S."/>
        </authorList>
    </citation>
    <scope>NUCLEOTIDE SEQUENCE [LARGE SCALE GENOMIC DNA]</scope>
    <source>
        <strain evidence="5 6">IBRC-M10081</strain>
    </source>
</reference>
<organism evidence="5 6">
    <name type="scientific">Aliicoccus persicus</name>
    <dbReference type="NCBI Taxonomy" id="930138"/>
    <lineage>
        <taxon>Bacteria</taxon>
        <taxon>Bacillati</taxon>
        <taxon>Bacillota</taxon>
        <taxon>Bacilli</taxon>
        <taxon>Bacillales</taxon>
        <taxon>Staphylococcaceae</taxon>
        <taxon>Aliicoccus</taxon>
    </lineage>
</organism>
<keyword evidence="3" id="KW-0472">Membrane</keyword>
<feature type="region of interest" description="Disordered" evidence="2">
    <location>
        <begin position="40"/>
        <end position="62"/>
    </location>
</feature>
<evidence type="ECO:0000256" key="3">
    <source>
        <dbReference type="SAM" id="Phobius"/>
    </source>
</evidence>
<evidence type="ECO:0000259" key="4">
    <source>
        <dbReference type="SMART" id="SM00854"/>
    </source>
</evidence>
<dbReference type="CDD" id="cd07381">
    <property type="entry name" value="MPP_CapA"/>
    <property type="match status" value="1"/>
</dbReference>
<keyword evidence="3" id="KW-1133">Transmembrane helix</keyword>
<feature type="compositionally biased region" description="Acidic residues" evidence="2">
    <location>
        <begin position="447"/>
        <end position="482"/>
    </location>
</feature>
<feature type="region of interest" description="Disordered" evidence="2">
    <location>
        <begin position="436"/>
        <end position="482"/>
    </location>
</feature>
<dbReference type="InterPro" id="IPR019079">
    <property type="entry name" value="Capsule_synth_CapA"/>
</dbReference>
<dbReference type="Gene3D" id="3.60.21.10">
    <property type="match status" value="1"/>
</dbReference>
<protein>
    <submittedName>
        <fullName evidence="5">Poly-gamma-glutamate synthesis protein (Capsule biosynthesis protein)</fullName>
    </submittedName>
</protein>
<evidence type="ECO:0000313" key="5">
    <source>
        <dbReference type="EMBL" id="SEW10975.1"/>
    </source>
</evidence>
<dbReference type="EMBL" id="FOIT01000005">
    <property type="protein sequence ID" value="SEW10975.1"/>
    <property type="molecule type" value="Genomic_DNA"/>
</dbReference>
<dbReference type="AlphaFoldDB" id="A0A662Z4R9"/>
<proteinExistence type="inferred from homology"/>
<dbReference type="InterPro" id="IPR052169">
    <property type="entry name" value="CW_Biosynth-Accessory"/>
</dbReference>
<dbReference type="RefSeq" id="WP_180366267.1">
    <property type="nucleotide sequence ID" value="NZ_FOIT01000005.1"/>
</dbReference>
<gene>
    <name evidence="5" type="ORF">SAMN05192557_1643</name>
</gene>
<feature type="compositionally biased region" description="Polar residues" evidence="2">
    <location>
        <begin position="299"/>
        <end position="309"/>
    </location>
</feature>
<dbReference type="PANTHER" id="PTHR33393:SF11">
    <property type="entry name" value="POLYGLUTAMINE SYNTHESIS ACCESSORY PROTEIN RV0574C-RELATED"/>
    <property type="match status" value="1"/>
</dbReference>
<evidence type="ECO:0000256" key="1">
    <source>
        <dbReference type="ARBA" id="ARBA00005662"/>
    </source>
</evidence>
<feature type="compositionally biased region" description="Acidic residues" evidence="2">
    <location>
        <begin position="42"/>
        <end position="57"/>
    </location>
</feature>
<keyword evidence="6" id="KW-1185">Reference proteome</keyword>
<feature type="domain" description="Capsule synthesis protein CapA" evidence="4">
    <location>
        <begin position="73"/>
        <end position="340"/>
    </location>
</feature>
<keyword evidence="3" id="KW-0812">Transmembrane</keyword>
<evidence type="ECO:0000256" key="2">
    <source>
        <dbReference type="SAM" id="MobiDB-lite"/>
    </source>
</evidence>
<dbReference type="PANTHER" id="PTHR33393">
    <property type="entry name" value="POLYGLUTAMINE SYNTHESIS ACCESSORY PROTEIN RV0574C-RELATED"/>
    <property type="match status" value="1"/>
</dbReference>
<name>A0A662Z4R9_9STAP</name>
<feature type="transmembrane region" description="Helical" evidence="3">
    <location>
        <begin position="12"/>
        <end position="31"/>
    </location>
</feature>
<dbReference type="SMART" id="SM00854">
    <property type="entry name" value="PGA_cap"/>
    <property type="match status" value="1"/>
</dbReference>
<comment type="similarity">
    <text evidence="1">Belongs to the CapA family.</text>
</comment>
<evidence type="ECO:0000313" key="6">
    <source>
        <dbReference type="Proteomes" id="UP000243605"/>
    </source>
</evidence>
<sequence length="482" mass="53247">MNSELTRPDGRKLLYITVAAIAFAIFMVLLMQTVFSSTPAEDVVDEDTDSDEETETTEDAHETVIPEEDITITVSAVGDITIHDAQLNSMFDNETSDYNFDPAFDKIQSILSASDLTIGNMNGVFAGAENTHSGYPSFNTPDALADTLNAAGFDLLVGANATSMNFGFDGVSRTQEVMTNAGIDPVGIYNADDSHAVYKEVDGILIAFVAYSENIDGYNNQNIPFEEAAERVGIMNEDTINADLAEVRSNNPDFIFAYMNWGEEFQYDVTDMQEQYINLLADNGVDVVVGSYPKNIQRTQYVSGSTNPASDSDEENEDSEEVEENETFVAYSLGNFFSNQRRETLGDGYEPTEDGVIMNFEITKAAGTGDTTLSDVEFIPTWTYRHSENNQVPFTYEILPVEETLADGDSYNDEVMGKLNDSLVRTEVRLNMAQARSTEVEPSTVIEVEDNIEADDEEEPTDEAVEETEESEEDSEDTTSEE</sequence>
<dbReference type="SUPFAM" id="SSF56300">
    <property type="entry name" value="Metallo-dependent phosphatases"/>
    <property type="match status" value="1"/>
</dbReference>
<dbReference type="Pfam" id="PF09587">
    <property type="entry name" value="PGA_cap"/>
    <property type="match status" value="1"/>
</dbReference>